<keyword evidence="3" id="KW-1185">Reference proteome</keyword>
<gene>
    <name evidence="2" type="ORF">FHS03_002059</name>
</gene>
<dbReference type="Proteomes" id="UP000541535">
    <property type="component" value="Unassembled WGS sequence"/>
</dbReference>
<protein>
    <recommendedName>
        <fullName evidence="1">HNH endonuclease 5 domain-containing protein</fullName>
    </recommendedName>
</protein>
<evidence type="ECO:0000259" key="1">
    <source>
        <dbReference type="Pfam" id="PF14279"/>
    </source>
</evidence>
<feature type="domain" description="HNH endonuclease 5" evidence="1">
    <location>
        <begin position="3"/>
        <end position="57"/>
    </location>
</feature>
<dbReference type="EMBL" id="JACHXD010000004">
    <property type="protein sequence ID" value="MBB3119014.1"/>
    <property type="molecule type" value="Genomic_DNA"/>
</dbReference>
<accession>A0A7W5FTQ4</accession>
<dbReference type="Pfam" id="PF14279">
    <property type="entry name" value="HNH_5"/>
    <property type="match status" value="1"/>
</dbReference>
<reference evidence="2 3" key="1">
    <citation type="submission" date="2020-08" db="EMBL/GenBank/DDBJ databases">
        <title>Genomic Encyclopedia of Type Strains, Phase III (KMG-III): the genomes of soil and plant-associated and newly described type strains.</title>
        <authorList>
            <person name="Whitman W."/>
        </authorList>
    </citation>
    <scope>NUCLEOTIDE SEQUENCE [LARGE SCALE GENOMIC DNA]</scope>
    <source>
        <strain evidence="2 3">CECT 8897</strain>
    </source>
</reference>
<dbReference type="InterPro" id="IPR029471">
    <property type="entry name" value="HNH_5"/>
</dbReference>
<evidence type="ECO:0000313" key="3">
    <source>
        <dbReference type="Proteomes" id="UP000541535"/>
    </source>
</evidence>
<organism evidence="2 3">
    <name type="scientific">Pseudoduganella violacea</name>
    <dbReference type="NCBI Taxonomy" id="1715466"/>
    <lineage>
        <taxon>Bacteria</taxon>
        <taxon>Pseudomonadati</taxon>
        <taxon>Pseudomonadota</taxon>
        <taxon>Betaproteobacteria</taxon>
        <taxon>Burkholderiales</taxon>
        <taxon>Oxalobacteraceae</taxon>
        <taxon>Telluria group</taxon>
        <taxon>Pseudoduganella</taxon>
    </lineage>
</organism>
<dbReference type="RefSeq" id="WP_183440865.1">
    <property type="nucleotide sequence ID" value="NZ_JACHXD010000004.1"/>
</dbReference>
<dbReference type="Gene3D" id="1.10.30.50">
    <property type="match status" value="1"/>
</dbReference>
<proteinExistence type="predicted"/>
<name>A0A7W5FTQ4_9BURK</name>
<evidence type="ECO:0000313" key="2">
    <source>
        <dbReference type="EMBL" id="MBB3119014.1"/>
    </source>
</evidence>
<comment type="caution">
    <text evidence="2">The sequence shown here is derived from an EMBL/GenBank/DDBJ whole genome shotgun (WGS) entry which is preliminary data.</text>
</comment>
<sequence length="389" mass="43083">MKCIYCDEDKPLDAFSLEHIFPSSIGGKLCDDFFKTRSVCGDCNSRSGVAIDGPFLKGALNKNLYAKSLMDFVDPEALNTWAPFFYKGRLQSLEFGEGEVCEMWEGANGEHVYHIRDEDSAAFDTYAGGNPVKRRKVPGRAYLFLTSVHEGKSAFTIRSFAQQFKTAQRYAGNFTLAEGDVKAVVPLPEELQEEFAKIRAGAMSGLPWSLSMAIDINANERFLTKLARALGCKLFGDAYADSVYGQRVRAAMHERDLLKRHELAEYLTSTPNLKQVARFFHIAGAYSIHLLAIDTGFVLGLILPNGEALYVTLSNDSALWSGTEFDAYRSGVAYVVAHGANFFSGPIKAHDFIAHTTGVALLPDLERLERRRFGVVKPVTHQFTSLEGD</sequence>
<dbReference type="AlphaFoldDB" id="A0A7W5FTQ4"/>